<evidence type="ECO:0000313" key="8">
    <source>
        <dbReference type="EMBL" id="WEK38140.1"/>
    </source>
</evidence>
<dbReference type="GO" id="GO:0015562">
    <property type="term" value="F:efflux transmembrane transporter activity"/>
    <property type="evidence" value="ECO:0007669"/>
    <property type="project" value="TreeGrafter"/>
</dbReference>
<comment type="subcellular location">
    <subcellularLocation>
        <location evidence="1">Cell envelope</location>
    </subcellularLocation>
</comment>
<evidence type="ECO:0000313" key="9">
    <source>
        <dbReference type="Proteomes" id="UP001220610"/>
    </source>
</evidence>
<feature type="domain" description="Multidrug resistance protein MdtA-like barrel-sandwich hybrid" evidence="5">
    <location>
        <begin position="61"/>
        <end position="183"/>
    </location>
</feature>
<name>A0AAJ5WWP8_9BACT</name>
<keyword evidence="3" id="KW-0813">Transport</keyword>
<feature type="signal peptide" evidence="4">
    <location>
        <begin position="1"/>
        <end position="28"/>
    </location>
</feature>
<evidence type="ECO:0000256" key="4">
    <source>
        <dbReference type="SAM" id="SignalP"/>
    </source>
</evidence>
<dbReference type="InterPro" id="IPR006143">
    <property type="entry name" value="RND_pump_MFP"/>
</dbReference>
<feature type="domain" description="Multidrug resistance protein MdtA-like C-terminal permuted SH3" evidence="7">
    <location>
        <begin position="275"/>
        <end position="336"/>
    </location>
</feature>
<proteinExistence type="inferred from homology"/>
<dbReference type="InterPro" id="IPR058627">
    <property type="entry name" value="MdtA-like_C"/>
</dbReference>
<dbReference type="Proteomes" id="UP001220610">
    <property type="component" value="Chromosome"/>
</dbReference>
<evidence type="ECO:0000256" key="2">
    <source>
        <dbReference type="ARBA" id="ARBA00009477"/>
    </source>
</evidence>
<dbReference type="Pfam" id="PF25954">
    <property type="entry name" value="Beta-barrel_RND_2"/>
    <property type="match status" value="1"/>
</dbReference>
<dbReference type="Gene3D" id="2.40.50.100">
    <property type="match status" value="1"/>
</dbReference>
<feature type="chain" id="PRO_5042568383" evidence="4">
    <location>
        <begin position="29"/>
        <end position="348"/>
    </location>
</feature>
<protein>
    <submittedName>
        <fullName evidence="8">Efflux RND transporter periplasmic adaptor subunit</fullName>
    </submittedName>
</protein>
<sequence>MNRVVFYLTGYASLLSLLLLSCSPAAGGKEEKKAVLVKVQQLAIDSSLYQQEYVGTVDADNAVDVSFLVGGAIEQLFVSEGQRVSKGQLLGRLNTTSLKHAHELAVAALNQAEDAYKRLSAMYENNSLPEIQYMDIRSKLAQARASEAIARKSLQDCAIYAPQSGVTGKRYLEPGATVMPGTPVYSIMNISHVKVKVAIPEGEISSIRTGDPSVVRISALADRSYDGRVLEKGVSANPVSHTYDIKIRVANPGWGIMPGMVCRIYLGNTHEPAGNRIIVPVKAVQVDHSGKRFVWVRDQQGKAAYKEVTLGRLSGNGVQVTAGLAEGEELIIEGYQHISAGLPVLVQN</sequence>
<keyword evidence="4" id="KW-0732">Signal</keyword>
<dbReference type="NCBIfam" id="TIGR01730">
    <property type="entry name" value="RND_mfp"/>
    <property type="match status" value="1"/>
</dbReference>
<evidence type="ECO:0000256" key="3">
    <source>
        <dbReference type="ARBA" id="ARBA00022448"/>
    </source>
</evidence>
<feature type="domain" description="CusB-like beta-barrel" evidence="6">
    <location>
        <begin position="195"/>
        <end position="267"/>
    </location>
</feature>
<dbReference type="GO" id="GO:1990281">
    <property type="term" value="C:efflux pump complex"/>
    <property type="evidence" value="ECO:0007669"/>
    <property type="project" value="TreeGrafter"/>
</dbReference>
<dbReference type="EMBL" id="CP119311">
    <property type="protein sequence ID" value="WEK38140.1"/>
    <property type="molecule type" value="Genomic_DNA"/>
</dbReference>
<organism evidence="8 9">
    <name type="scientific">Candidatus Pseudobacter hemicellulosilyticus</name>
    <dbReference type="NCBI Taxonomy" id="3121375"/>
    <lineage>
        <taxon>Bacteria</taxon>
        <taxon>Pseudomonadati</taxon>
        <taxon>Bacteroidota</taxon>
        <taxon>Chitinophagia</taxon>
        <taxon>Chitinophagales</taxon>
        <taxon>Chitinophagaceae</taxon>
        <taxon>Pseudobacter</taxon>
    </lineage>
</organism>
<dbReference type="PANTHER" id="PTHR30469">
    <property type="entry name" value="MULTIDRUG RESISTANCE PROTEIN MDTA"/>
    <property type="match status" value="1"/>
</dbReference>
<evidence type="ECO:0000259" key="5">
    <source>
        <dbReference type="Pfam" id="PF25917"/>
    </source>
</evidence>
<dbReference type="Gene3D" id="2.40.30.170">
    <property type="match status" value="1"/>
</dbReference>
<dbReference type="PANTHER" id="PTHR30469:SF15">
    <property type="entry name" value="HLYD FAMILY OF SECRETION PROTEINS"/>
    <property type="match status" value="1"/>
</dbReference>
<evidence type="ECO:0000259" key="6">
    <source>
        <dbReference type="Pfam" id="PF25954"/>
    </source>
</evidence>
<evidence type="ECO:0000259" key="7">
    <source>
        <dbReference type="Pfam" id="PF25967"/>
    </source>
</evidence>
<dbReference type="InterPro" id="IPR058625">
    <property type="entry name" value="MdtA-like_BSH"/>
</dbReference>
<evidence type="ECO:0000256" key="1">
    <source>
        <dbReference type="ARBA" id="ARBA00004196"/>
    </source>
</evidence>
<dbReference type="Pfam" id="PF25917">
    <property type="entry name" value="BSH_RND"/>
    <property type="match status" value="1"/>
</dbReference>
<dbReference type="PROSITE" id="PS51257">
    <property type="entry name" value="PROKAR_LIPOPROTEIN"/>
    <property type="match status" value="1"/>
</dbReference>
<accession>A0AAJ5WWP8</accession>
<dbReference type="InterPro" id="IPR058792">
    <property type="entry name" value="Beta-barrel_RND_2"/>
</dbReference>
<comment type="similarity">
    <text evidence="2">Belongs to the membrane fusion protein (MFP) (TC 8.A.1) family.</text>
</comment>
<dbReference type="Gene3D" id="1.10.287.470">
    <property type="entry name" value="Helix hairpin bin"/>
    <property type="match status" value="1"/>
</dbReference>
<gene>
    <name evidence="8" type="ORF">P0Y53_11595</name>
</gene>
<dbReference type="Gene3D" id="2.40.420.20">
    <property type="match status" value="1"/>
</dbReference>
<dbReference type="AlphaFoldDB" id="A0AAJ5WWP8"/>
<reference evidence="8" key="1">
    <citation type="submission" date="2023-03" db="EMBL/GenBank/DDBJ databases">
        <title>Andean soil-derived lignocellulolytic bacterial consortium as a source of novel taxa and putative plastic-active enzymes.</title>
        <authorList>
            <person name="Diaz-Garcia L."/>
            <person name="Chuvochina M."/>
            <person name="Feuerriegel G."/>
            <person name="Bunk B."/>
            <person name="Sproer C."/>
            <person name="Streit W.R."/>
            <person name="Rodriguez L.M."/>
            <person name="Overmann J."/>
            <person name="Jimenez D.J."/>
        </authorList>
    </citation>
    <scope>NUCLEOTIDE SEQUENCE</scope>
    <source>
        <strain evidence="8">MAG 7</strain>
    </source>
</reference>
<dbReference type="Pfam" id="PF25967">
    <property type="entry name" value="RND-MFP_C"/>
    <property type="match status" value="1"/>
</dbReference>
<dbReference type="SUPFAM" id="SSF111369">
    <property type="entry name" value="HlyD-like secretion proteins"/>
    <property type="match status" value="1"/>
</dbReference>